<reference evidence="1 4" key="2">
    <citation type="submission" date="2015-12" db="EMBL/GenBank/DDBJ databases">
        <authorList>
            <person name="Shamseldin A."/>
            <person name="Moawad H."/>
            <person name="Abd El-Rahim W.M."/>
            <person name="Sadowsky M.J."/>
        </authorList>
    </citation>
    <scope>NUCLEOTIDE SEQUENCE [LARGE SCALE GENOMIC DNA]</scope>
    <source>
        <strain evidence="4">2538-88</strain>
        <strain evidence="1">2756-81</strain>
    </source>
</reference>
<dbReference type="AlphaFoldDB" id="A0A151L1T0"/>
<sequence length="66" mass="7299">MGMVMRRFHPAMYESASKGAVGGLIARFAVAFESIQSILWPALVKAGKSRYFSLHLIPFEPIKESA</sequence>
<evidence type="ECO:0000313" key="3">
    <source>
        <dbReference type="EMBL" id="KYN90120.1"/>
    </source>
</evidence>
<accession>A0A151L1T0</accession>
<dbReference type="Proteomes" id="UP000075349">
    <property type="component" value="Unassembled WGS sequence"/>
</dbReference>
<organism evidence="3 4">
    <name type="scientific">Vibrio cidicii</name>
    <dbReference type="NCBI Taxonomy" id="1763883"/>
    <lineage>
        <taxon>Bacteria</taxon>
        <taxon>Pseudomonadati</taxon>
        <taxon>Pseudomonadota</taxon>
        <taxon>Gammaproteobacteria</taxon>
        <taxon>Vibrionales</taxon>
        <taxon>Vibrionaceae</taxon>
        <taxon>Vibrio</taxon>
    </lineage>
</organism>
<gene>
    <name evidence="2" type="ORF">ATY35_14100</name>
    <name evidence="3" type="ORF">ATY37_02705</name>
    <name evidence="1" type="ORF">AUQ44_09300</name>
</gene>
<protein>
    <submittedName>
        <fullName evidence="3">Uncharacterized protein</fullName>
    </submittedName>
</protein>
<name>A0A151L1T0_9VIBR</name>
<keyword evidence="6" id="KW-1185">Reference proteome</keyword>
<evidence type="ECO:0000313" key="5">
    <source>
        <dbReference type="Proteomes" id="UP000075349"/>
    </source>
</evidence>
<proteinExistence type="predicted"/>
<accession>A0A151JJ96</accession>
<dbReference type="EMBL" id="LOBR01000007">
    <property type="protein sequence ID" value="KYN90120.1"/>
    <property type="molecule type" value="Genomic_DNA"/>
</dbReference>
<dbReference type="EMBL" id="LOBP01000137">
    <property type="protein sequence ID" value="KYN86594.1"/>
    <property type="molecule type" value="Genomic_DNA"/>
</dbReference>
<evidence type="ECO:0000313" key="2">
    <source>
        <dbReference type="EMBL" id="KYN86594.1"/>
    </source>
</evidence>
<dbReference type="Proteomes" id="UP000075609">
    <property type="component" value="Unassembled WGS sequence"/>
</dbReference>
<dbReference type="Proteomes" id="UP000075346">
    <property type="component" value="Unassembled WGS sequence"/>
</dbReference>
<reference evidence="5 6" key="1">
    <citation type="submission" date="2015-12" db="EMBL/GenBank/DDBJ databases">
        <authorList>
            <person name="Tarr C.L."/>
            <person name="Gladney L.M."/>
        </authorList>
    </citation>
    <scope>NUCLEOTIDE SEQUENCE</scope>
    <source>
        <strain evidence="2 6">1048-83</strain>
        <strain evidence="3">2538-88</strain>
        <strain evidence="5">2756-81</strain>
    </source>
</reference>
<dbReference type="EMBL" id="LOMK01000001">
    <property type="protein sequence ID" value="KYN25633.1"/>
    <property type="molecule type" value="Genomic_DNA"/>
</dbReference>
<evidence type="ECO:0000313" key="4">
    <source>
        <dbReference type="Proteomes" id="UP000075346"/>
    </source>
</evidence>
<evidence type="ECO:0000313" key="1">
    <source>
        <dbReference type="EMBL" id="KYN25633.1"/>
    </source>
</evidence>
<evidence type="ECO:0000313" key="6">
    <source>
        <dbReference type="Proteomes" id="UP000075609"/>
    </source>
</evidence>
<comment type="caution">
    <text evidence="3">The sequence shown here is derived from an EMBL/GenBank/DDBJ whole genome shotgun (WGS) entry which is preliminary data.</text>
</comment>